<name>A0A0H5R3K1_9EUKA</name>
<feature type="region of interest" description="Disordered" evidence="1">
    <location>
        <begin position="53"/>
        <end position="88"/>
    </location>
</feature>
<dbReference type="AlphaFoldDB" id="A0A0H5R3K1"/>
<reference evidence="2" key="1">
    <citation type="submission" date="2015-04" db="EMBL/GenBank/DDBJ databases">
        <title>The genome sequence of the plant pathogenic Rhizarian Plasmodiophora brassicae reveals insights in its biotrophic life cycle and the origin of chitin synthesis.</title>
        <authorList>
            <person name="Schwelm A."/>
            <person name="Fogelqvist J."/>
            <person name="Knaust A."/>
            <person name="Julke S."/>
            <person name="Lilja T."/>
            <person name="Dhandapani V."/>
            <person name="Bonilla-Rosso G."/>
            <person name="Karlsson M."/>
            <person name="Shevchenko A."/>
            <person name="Choi S.R."/>
            <person name="Kim H.G."/>
            <person name="Park J.Y."/>
            <person name="Lim Y.P."/>
            <person name="Ludwig-Muller J."/>
            <person name="Dixelius C."/>
        </authorList>
    </citation>
    <scope>NUCLEOTIDE SEQUENCE</scope>
    <source>
        <tissue evidence="2">Potato root galls</tissue>
    </source>
</reference>
<protein>
    <submittedName>
        <fullName evidence="2">Uncharacterized protein</fullName>
    </submittedName>
</protein>
<accession>A0A0H5R3K1</accession>
<feature type="compositionally biased region" description="Basic and acidic residues" evidence="1">
    <location>
        <begin position="64"/>
        <end position="88"/>
    </location>
</feature>
<feature type="non-terminal residue" evidence="2">
    <location>
        <position position="1"/>
    </location>
</feature>
<evidence type="ECO:0000256" key="1">
    <source>
        <dbReference type="SAM" id="MobiDB-lite"/>
    </source>
</evidence>
<proteinExistence type="predicted"/>
<sequence>GDARVSLDRCCRCYWCAVVSPVARRSRSWLSRWLLLVGAVVADYLELRHSLADSPGGPRRLLVRRGEKGDGEEGMRGEGRERDRERGGCHQQVVVIVAGKNEEES</sequence>
<organism evidence="2">
    <name type="scientific">Spongospora subterranea</name>
    <dbReference type="NCBI Taxonomy" id="70186"/>
    <lineage>
        <taxon>Eukaryota</taxon>
        <taxon>Sar</taxon>
        <taxon>Rhizaria</taxon>
        <taxon>Endomyxa</taxon>
        <taxon>Phytomyxea</taxon>
        <taxon>Plasmodiophorida</taxon>
        <taxon>Plasmodiophoridae</taxon>
        <taxon>Spongospora</taxon>
    </lineage>
</organism>
<evidence type="ECO:0000313" key="2">
    <source>
        <dbReference type="EMBL" id="CRZ08476.1"/>
    </source>
</evidence>
<dbReference type="EMBL" id="HACM01008034">
    <property type="protein sequence ID" value="CRZ08476.1"/>
    <property type="molecule type" value="Transcribed_RNA"/>
</dbReference>